<gene>
    <name evidence="1" type="ORF">O3303_06390</name>
</gene>
<dbReference type="EMBL" id="CP114767">
    <property type="protein sequence ID" value="WBA43188.1"/>
    <property type="molecule type" value="Genomic_DNA"/>
</dbReference>
<reference evidence="1 2" key="1">
    <citation type="submission" date="2022-12" db="EMBL/GenBank/DDBJ databases">
        <title>Hymenobacter canadensis sp. nov. isolated from lake water of the Cambridge Bay, Canada.</title>
        <authorList>
            <person name="Kim W.H."/>
            <person name="Lee Y.M."/>
        </authorList>
    </citation>
    <scope>NUCLEOTIDE SEQUENCE [LARGE SCALE GENOMIC DNA]</scope>
    <source>
        <strain evidence="1 2">PAMC 29467</strain>
    </source>
</reference>
<evidence type="ECO:0000313" key="2">
    <source>
        <dbReference type="Proteomes" id="UP001211005"/>
    </source>
</evidence>
<sequence length="131" mass="15126">MQLEFEGNRDKEKVYRRKDDSNKLSDIQLENVEYTFIQDRLTSVRFLVRGKSNREQVLKALQYSYGTGTETFIGRSWEGNIVRMSYMLGVDSEKGGDIGICEIISKKMLKDISDSKDQDQESRVRKAASDL</sequence>
<dbReference type="RefSeq" id="WP_269561232.1">
    <property type="nucleotide sequence ID" value="NZ_CP114767.1"/>
</dbReference>
<keyword evidence="2" id="KW-1185">Reference proteome</keyword>
<name>A0ABY7LS00_9BACT</name>
<evidence type="ECO:0000313" key="1">
    <source>
        <dbReference type="EMBL" id="WBA43188.1"/>
    </source>
</evidence>
<organism evidence="1 2">
    <name type="scientific">Hymenobacter canadensis</name>
    <dbReference type="NCBI Taxonomy" id="2999067"/>
    <lineage>
        <taxon>Bacteria</taxon>
        <taxon>Pseudomonadati</taxon>
        <taxon>Bacteroidota</taxon>
        <taxon>Cytophagia</taxon>
        <taxon>Cytophagales</taxon>
        <taxon>Hymenobacteraceae</taxon>
        <taxon>Hymenobacter</taxon>
    </lineage>
</organism>
<protein>
    <submittedName>
        <fullName evidence="1">Uncharacterized protein</fullName>
    </submittedName>
</protein>
<dbReference type="Proteomes" id="UP001211005">
    <property type="component" value="Chromosome"/>
</dbReference>
<accession>A0ABY7LS00</accession>
<proteinExistence type="predicted"/>